<evidence type="ECO:0008006" key="4">
    <source>
        <dbReference type="Google" id="ProtNLM"/>
    </source>
</evidence>
<feature type="coiled-coil region" evidence="1">
    <location>
        <begin position="5"/>
        <end position="39"/>
    </location>
</feature>
<name>S4AZV1_9ACTN</name>
<evidence type="ECO:0000313" key="3">
    <source>
        <dbReference type="Proteomes" id="UP000014629"/>
    </source>
</evidence>
<comment type="caution">
    <text evidence="2">The sequence shown here is derived from an EMBL/GenBank/DDBJ whole genome shotgun (WGS) entry which is preliminary data.</text>
</comment>
<evidence type="ECO:0000256" key="1">
    <source>
        <dbReference type="SAM" id="Coils"/>
    </source>
</evidence>
<keyword evidence="1" id="KW-0175">Coiled coil</keyword>
<gene>
    <name evidence="2" type="ORF">STRAU_0043</name>
</gene>
<keyword evidence="3" id="KW-1185">Reference proteome</keyword>
<dbReference type="PATRIC" id="fig|1286094.4.peg.40"/>
<dbReference type="AlphaFoldDB" id="S4AZV1"/>
<evidence type="ECO:0000313" key="2">
    <source>
        <dbReference type="EMBL" id="EPH46877.1"/>
    </source>
</evidence>
<accession>S4AZV1</accession>
<organism evidence="2 3">
    <name type="scientific">Streptomyces aurantiacus JA 4570</name>
    <dbReference type="NCBI Taxonomy" id="1286094"/>
    <lineage>
        <taxon>Bacteria</taxon>
        <taxon>Bacillati</taxon>
        <taxon>Actinomycetota</taxon>
        <taxon>Actinomycetes</taxon>
        <taxon>Kitasatosporales</taxon>
        <taxon>Streptomycetaceae</taxon>
        <taxon>Streptomyces</taxon>
        <taxon>Streptomyces aurantiacus group</taxon>
    </lineage>
</organism>
<dbReference type="EMBL" id="AOPZ01000003">
    <property type="protein sequence ID" value="EPH46877.1"/>
    <property type="molecule type" value="Genomic_DNA"/>
</dbReference>
<proteinExistence type="predicted"/>
<dbReference type="RefSeq" id="WP_016638179.1">
    <property type="nucleotide sequence ID" value="NZ_AOPZ01000003.1"/>
</dbReference>
<dbReference type="OrthoDB" id="4321272at2"/>
<protein>
    <recommendedName>
        <fullName evidence="4">DNA binding HTH domain-containing protein</fullName>
    </recommendedName>
</protein>
<dbReference type="Proteomes" id="UP000014629">
    <property type="component" value="Unassembled WGS sequence"/>
</dbReference>
<sequence length="82" mass="9271">MTPRASTTAKDREELHQRLDAAKAERARQLEQADRLRTAAEAAFWRSVARALDGAYHGSRNDAAASLGYTRDHILKKTKQHR</sequence>
<reference evidence="2 3" key="1">
    <citation type="submission" date="2013-02" db="EMBL/GenBank/DDBJ databases">
        <title>Draft Genome Sequence of Streptomyces aurantiacus, Which Produces Setomimycin.</title>
        <authorList>
            <person name="Gruening B.A."/>
            <person name="Praeg A."/>
            <person name="Erxleben A."/>
            <person name="Guenther S."/>
            <person name="Mueller M."/>
        </authorList>
    </citation>
    <scope>NUCLEOTIDE SEQUENCE [LARGE SCALE GENOMIC DNA]</scope>
    <source>
        <strain evidence="2 3">JA 4570</strain>
    </source>
</reference>